<dbReference type="Proteomes" id="UP001164250">
    <property type="component" value="Chromosome 9"/>
</dbReference>
<protein>
    <submittedName>
        <fullName evidence="1">Uncharacterized protein</fullName>
    </submittedName>
</protein>
<accession>A0ACC1ANK6</accession>
<dbReference type="EMBL" id="CM047905">
    <property type="protein sequence ID" value="KAJ0088285.1"/>
    <property type="molecule type" value="Genomic_DNA"/>
</dbReference>
<evidence type="ECO:0000313" key="1">
    <source>
        <dbReference type="EMBL" id="KAJ0088285.1"/>
    </source>
</evidence>
<gene>
    <name evidence="1" type="ORF">Patl1_32927</name>
</gene>
<reference evidence="2" key="1">
    <citation type="journal article" date="2023" name="G3 (Bethesda)">
        <title>Genome assembly and association tests identify interacting loci associated with vigor, precocity, and sex in interspecific pistachio rootstocks.</title>
        <authorList>
            <person name="Palmer W."/>
            <person name="Jacygrad E."/>
            <person name="Sagayaradj S."/>
            <person name="Cavanaugh K."/>
            <person name="Han R."/>
            <person name="Bertier L."/>
            <person name="Beede B."/>
            <person name="Kafkas S."/>
            <person name="Golino D."/>
            <person name="Preece J."/>
            <person name="Michelmore R."/>
        </authorList>
    </citation>
    <scope>NUCLEOTIDE SEQUENCE [LARGE SCALE GENOMIC DNA]</scope>
</reference>
<comment type="caution">
    <text evidence="1">The sequence shown here is derived from an EMBL/GenBank/DDBJ whole genome shotgun (WGS) entry which is preliminary data.</text>
</comment>
<evidence type="ECO:0000313" key="2">
    <source>
        <dbReference type="Proteomes" id="UP001164250"/>
    </source>
</evidence>
<name>A0ACC1ANK6_9ROSI</name>
<sequence length="218" mass="24445">MNSLLLPSYPFISSLSCKSSPCLQSKPRTHQTSIGSTVPSNEGVVSVIDLIEKDWSFLDSDDLNSEENIQKIDNIISAGEIDHSSRVLVSIGSEGFVDRRNMTRVKCWQGELRYVPEEWAPLDVVFLYFLPALPYTLDQAFGALADRCSPGARVVISHHPQGREKLEQQREQFADVVISDLPDEMTLQKVAANHSFEIAKFVDEPGLYLAVLKFCREN</sequence>
<organism evidence="1 2">
    <name type="scientific">Pistacia atlantica</name>
    <dbReference type="NCBI Taxonomy" id="434234"/>
    <lineage>
        <taxon>Eukaryota</taxon>
        <taxon>Viridiplantae</taxon>
        <taxon>Streptophyta</taxon>
        <taxon>Embryophyta</taxon>
        <taxon>Tracheophyta</taxon>
        <taxon>Spermatophyta</taxon>
        <taxon>Magnoliopsida</taxon>
        <taxon>eudicotyledons</taxon>
        <taxon>Gunneridae</taxon>
        <taxon>Pentapetalae</taxon>
        <taxon>rosids</taxon>
        <taxon>malvids</taxon>
        <taxon>Sapindales</taxon>
        <taxon>Anacardiaceae</taxon>
        <taxon>Pistacia</taxon>
    </lineage>
</organism>
<keyword evidence="2" id="KW-1185">Reference proteome</keyword>
<proteinExistence type="predicted"/>